<dbReference type="InterPro" id="IPR005026">
    <property type="entry name" value="SAPAP"/>
</dbReference>
<comment type="similarity">
    <text evidence="1">Belongs to the SAPAP family.</text>
</comment>
<dbReference type="RefSeq" id="XP_017865708.1">
    <property type="nucleotide sequence ID" value="XM_018010219.1"/>
</dbReference>
<evidence type="ECO:0000313" key="4">
    <source>
        <dbReference type="RefSeq" id="XP_017865708.1"/>
    </source>
</evidence>
<evidence type="ECO:0000256" key="2">
    <source>
        <dbReference type="SAM" id="MobiDB-lite"/>
    </source>
</evidence>
<keyword evidence="4" id="KW-0808">Transferase</keyword>
<proteinExistence type="inferred from homology"/>
<evidence type="ECO:0000256" key="1">
    <source>
        <dbReference type="ARBA" id="ARBA00008839"/>
    </source>
</evidence>
<dbReference type="PANTHER" id="PTHR12353">
    <property type="entry name" value="DISKS LARGE-ASSOCIATED PROTEIN DAP SAP90/PSD-95-ASSOCIATED PROTEIN"/>
    <property type="match status" value="1"/>
</dbReference>
<gene>
    <name evidence="4" type="primary">LOC108615607</name>
</gene>
<reference evidence="3" key="1">
    <citation type="journal article" date="1997" name="Nucleic Acids Res.">
        <title>tRNAscan-SE: a program for improved detection of transfer RNA genes in genomic sequence.</title>
        <authorList>
            <person name="Lowe T.M."/>
            <person name="Eddy S.R."/>
        </authorList>
    </citation>
    <scope>NUCLEOTIDE SEQUENCE [LARGE SCALE GENOMIC DNA]</scope>
</reference>
<dbReference type="PANTHER" id="PTHR12353:SF1">
    <property type="entry name" value="DISKS LARGE-ASSOCIATED PROTEIN 5"/>
    <property type="match status" value="1"/>
</dbReference>
<protein>
    <submittedName>
        <fullName evidence="4">Guanylate kinase-associated protein mars</fullName>
    </submittedName>
</protein>
<sequence>MMENHRNLFKVSSGDLRRQNPIESNREHHRVARSKKREDLFQKNRSTYLSQTPSQATQQKQVKLNNLKMSAANIDQENKVSSQNEFSTNNKMSKRHANYLQRFLKWKSIDKYQASQKNGKGCKQRQALSQPTASFESEKEEKRRSLYVFNNIPKSPLPTAENVEYPDITKVSTVAFSFQQSFEKKPEKSFAPAASHASMTKTSANRTMKSSIARVVKSNQLVDEVNPFVFGAKPQEFKTKLQTKRPALNPLQVAADSIREKPEIQISLKQNRLPAKPTVRSVKSSITQNAVTKPLEVTATKENSRGGRAVQMKALAQRKGVNPLSSELSIRMKAANPHCRQNQIRHKLSTKFDLQEICNLQTPFTSELGAQATCQKKSYKKGANILKSRGDTFNKSTVASRKPNGAPYIAKNQLSPSPSKVLELQNRVDAGKDEITPLSQKNSETLVAVRRILDTVAYFRLQLDNEIKRLHCLCDEWNLYSSQNEERLLETGAKDSIDAAIGQTKLLTSKKFMQFKGLIDRCEAGASGKDRLPNDGSEASKPVFVDDLEGWWDMLRLQSQNVDKRFDNLRRLKENNWIDPDTETLSKVKPKAGPITKRKPATKPSSDLRSFLRKAFAENRKKQATQGIAEESNQSNQTPKRCPQYRHIFVRDRKSFSPVPTVLRVSNGSAKRVSTGVNSLLKSAIIGATEYLAREQLTPTREQPISILKTPGTKRRQSTANRNVIFSAKKKVRRFQFTFEEGNVSGDEVDLRSAKLDDCEEDMSLERVSLQDRQPETSVTSTVEESCTITPRTYSLRNRVIKLRPSSEFM</sequence>
<feature type="compositionally biased region" description="Basic and acidic residues" evidence="2">
    <location>
        <begin position="15"/>
        <end position="26"/>
    </location>
</feature>
<accession>A0ABM1PES2</accession>
<evidence type="ECO:0000313" key="3">
    <source>
        <dbReference type="Proteomes" id="UP000694904"/>
    </source>
</evidence>
<dbReference type="GeneID" id="108615607"/>
<dbReference type="Proteomes" id="UP000694904">
    <property type="component" value="Chromosome 5"/>
</dbReference>
<reference evidence="3" key="2">
    <citation type="journal article" date="2016" name="G3 (Bethesda)">
        <title>Genome Evolution in Three Species of Cactophilic Drosophila.</title>
        <authorList>
            <person name="Sanchez-Flores A."/>
            <person name="Penazola F."/>
            <person name="Carpinteyro-Ponce J."/>
            <person name="Nazario-Yepiz N."/>
            <person name="Abreu-Goodger C."/>
            <person name="Machado C.A."/>
            <person name="Markow T.A."/>
        </authorList>
    </citation>
    <scope>NUCLEOTIDE SEQUENCE [LARGE SCALE GENOMIC DNA]</scope>
</reference>
<feature type="region of interest" description="Disordered" evidence="2">
    <location>
        <begin position="1"/>
        <end position="41"/>
    </location>
</feature>
<name>A0ABM1PES2_DROAR</name>
<dbReference type="GO" id="GO:0016301">
    <property type="term" value="F:kinase activity"/>
    <property type="evidence" value="ECO:0007669"/>
    <property type="project" value="UniProtKB-KW"/>
</dbReference>
<reference evidence="4" key="3">
    <citation type="submission" date="2025-08" db="UniProtKB">
        <authorList>
            <consortium name="RefSeq"/>
        </authorList>
    </citation>
    <scope>IDENTIFICATION</scope>
    <source>
        <tissue evidence="4">Whole organism</tissue>
    </source>
</reference>
<organism evidence="3 4">
    <name type="scientific">Drosophila arizonae</name>
    <name type="common">Fruit fly</name>
    <dbReference type="NCBI Taxonomy" id="7263"/>
    <lineage>
        <taxon>Eukaryota</taxon>
        <taxon>Metazoa</taxon>
        <taxon>Ecdysozoa</taxon>
        <taxon>Arthropoda</taxon>
        <taxon>Hexapoda</taxon>
        <taxon>Insecta</taxon>
        <taxon>Pterygota</taxon>
        <taxon>Neoptera</taxon>
        <taxon>Endopterygota</taxon>
        <taxon>Diptera</taxon>
        <taxon>Brachycera</taxon>
        <taxon>Muscomorpha</taxon>
        <taxon>Ephydroidea</taxon>
        <taxon>Drosophilidae</taxon>
        <taxon>Drosophila</taxon>
    </lineage>
</organism>
<dbReference type="Pfam" id="PF03359">
    <property type="entry name" value="GKAP"/>
    <property type="match status" value="1"/>
</dbReference>
<keyword evidence="4" id="KW-0418">Kinase</keyword>
<feature type="region of interest" description="Disordered" evidence="2">
    <location>
        <begin position="116"/>
        <end position="139"/>
    </location>
</feature>
<feature type="compositionally biased region" description="Polar residues" evidence="2">
    <location>
        <begin position="126"/>
        <end position="135"/>
    </location>
</feature>
<keyword evidence="3" id="KW-1185">Reference proteome</keyword>